<sequence>MQTINLKSNSKTLFFLIHGYTGSPNDFNGLPEYLSKNLAVDVKVMLLKGHGTQVQDLDNIKLKDFTNQIEPELKADLEKYEQIILGGVSFGAQMAMYFASKFPVDGVFNVCLPYKLKFPFNLPGLSILSFFKKYWEKPISNQEKEIRKQTFYYKQMHANGLKIVKKANKLLKTELPKINCPVLTIYSKNDPIGNYKAIGYISRKIEAPHYIKIVDNKNHNLFFSNKSSEIYENIRDFYKSISRETKKEENKIAAIIPAYNEGQNISRVLDILTETDILNEVIVIDDGSTDNTSEVVSRFKEVKLLKNNSNQGKAQSMQQGVENTDAEILFFCDADLKGLTPEIVEQIVQPVVKRKYDMFIGVRNNVMQKAVTLFALNSGERALRRELWNKLPEHFKYRYRIEAGLNFIAKRQGNGYSWQKFEYYQTLKEKKYGFLKGTLLRWWMNIDVAYAYLLTVFQRLKD</sequence>
<dbReference type="STRING" id="56779.SAMN05421834_10871"/>
<dbReference type="PANTHER" id="PTHR48090">
    <property type="entry name" value="UNDECAPRENYL-PHOSPHATE 4-DEOXY-4-FORMAMIDO-L-ARABINOSE TRANSFERASE-RELATED"/>
    <property type="match status" value="1"/>
</dbReference>
<dbReference type="Proteomes" id="UP000185669">
    <property type="component" value="Unassembled WGS sequence"/>
</dbReference>
<evidence type="ECO:0000313" key="2">
    <source>
        <dbReference type="EMBL" id="SIQ79830.1"/>
    </source>
</evidence>
<evidence type="ECO:0000313" key="3">
    <source>
        <dbReference type="Proteomes" id="UP000185669"/>
    </source>
</evidence>
<dbReference type="InterPro" id="IPR050256">
    <property type="entry name" value="Glycosyltransferase_2"/>
</dbReference>
<organism evidence="2 3">
    <name type="scientific">Halanaerobium kushneri</name>
    <dbReference type="NCBI Taxonomy" id="56779"/>
    <lineage>
        <taxon>Bacteria</taxon>
        <taxon>Bacillati</taxon>
        <taxon>Bacillota</taxon>
        <taxon>Clostridia</taxon>
        <taxon>Halanaerobiales</taxon>
        <taxon>Halanaerobiaceae</taxon>
        <taxon>Halanaerobium</taxon>
    </lineage>
</organism>
<gene>
    <name evidence="2" type="ORF">SAMN05421834_10871</name>
</gene>
<proteinExistence type="predicted"/>
<dbReference type="PANTHER" id="PTHR48090:SF7">
    <property type="entry name" value="RFBJ PROTEIN"/>
    <property type="match status" value="1"/>
</dbReference>
<dbReference type="SUPFAM" id="SSF53474">
    <property type="entry name" value="alpha/beta-Hydrolases"/>
    <property type="match status" value="1"/>
</dbReference>
<dbReference type="Gene3D" id="3.90.550.10">
    <property type="entry name" value="Spore Coat Polysaccharide Biosynthesis Protein SpsA, Chain A"/>
    <property type="match status" value="1"/>
</dbReference>
<dbReference type="InterPro" id="IPR029044">
    <property type="entry name" value="Nucleotide-diphossugar_trans"/>
</dbReference>
<dbReference type="AlphaFoldDB" id="A0A1N6VPS3"/>
<dbReference type="InterPro" id="IPR029058">
    <property type="entry name" value="AB_hydrolase_fold"/>
</dbReference>
<evidence type="ECO:0000259" key="1">
    <source>
        <dbReference type="Pfam" id="PF00535"/>
    </source>
</evidence>
<feature type="domain" description="Glycosyltransferase 2-like" evidence="1">
    <location>
        <begin position="254"/>
        <end position="370"/>
    </location>
</feature>
<dbReference type="CDD" id="cd04179">
    <property type="entry name" value="DPM_DPG-synthase_like"/>
    <property type="match status" value="1"/>
</dbReference>
<accession>A0A1N6VPS3</accession>
<keyword evidence="3" id="KW-1185">Reference proteome</keyword>
<dbReference type="EMBL" id="FTNC01000008">
    <property type="protein sequence ID" value="SIQ79830.1"/>
    <property type="molecule type" value="Genomic_DNA"/>
</dbReference>
<dbReference type="OrthoDB" id="9810303at2"/>
<dbReference type="SUPFAM" id="SSF53448">
    <property type="entry name" value="Nucleotide-diphospho-sugar transferases"/>
    <property type="match status" value="1"/>
</dbReference>
<dbReference type="InterPro" id="IPR001173">
    <property type="entry name" value="Glyco_trans_2-like"/>
</dbReference>
<name>A0A1N6VPS3_9FIRM</name>
<dbReference type="Pfam" id="PF00535">
    <property type="entry name" value="Glycos_transf_2"/>
    <property type="match status" value="1"/>
</dbReference>
<dbReference type="RefSeq" id="WP_076544686.1">
    <property type="nucleotide sequence ID" value="NZ_FTNC01000008.1"/>
</dbReference>
<reference evidence="3" key="1">
    <citation type="submission" date="2017-01" db="EMBL/GenBank/DDBJ databases">
        <authorList>
            <person name="Varghese N."/>
            <person name="Submissions S."/>
        </authorList>
    </citation>
    <scope>NUCLEOTIDE SEQUENCE [LARGE SCALE GENOMIC DNA]</scope>
    <source>
        <strain evidence="3">ATCC 700103</strain>
    </source>
</reference>
<protein>
    <submittedName>
        <fullName evidence="2">Esterase/lipase</fullName>
    </submittedName>
</protein>
<dbReference type="Gene3D" id="3.40.50.1820">
    <property type="entry name" value="alpha/beta hydrolase"/>
    <property type="match status" value="1"/>
</dbReference>